<name>A0A437CNE8_ORYJA</name>
<evidence type="ECO:0000313" key="1">
    <source>
        <dbReference type="EMBL" id="RVE64331.1"/>
    </source>
</evidence>
<sequence>MAEGTQRCERRWRFPPFLRWDETIRKRRDVCVTPCCGSAGQEQLLIPQRSAGVMSERAERKRLPQAPPLPPELLRFEVRVV</sequence>
<dbReference type="EMBL" id="CM012450">
    <property type="protein sequence ID" value="RVE64331.1"/>
    <property type="molecule type" value="Genomic_DNA"/>
</dbReference>
<reference evidence="1 2" key="2">
    <citation type="submission" date="2019-01" db="EMBL/GenBank/DDBJ databases">
        <title>A chromosome length genome reference of the Java medaka (oryzias javanicus).</title>
        <authorList>
            <person name="Herpin A."/>
            <person name="Takehana Y."/>
            <person name="Naruse K."/>
            <person name="Ansai S."/>
            <person name="Kawaguchi M."/>
        </authorList>
    </citation>
    <scope>NUCLEOTIDE SEQUENCE [LARGE SCALE GENOMIC DNA]</scope>
    <source>
        <strain evidence="1">RS831</strain>
        <tissue evidence="1">Whole body</tissue>
    </source>
</reference>
<organism evidence="1 2">
    <name type="scientific">Oryzias javanicus</name>
    <name type="common">Javanese ricefish</name>
    <name type="synonym">Aplocheilus javanicus</name>
    <dbReference type="NCBI Taxonomy" id="123683"/>
    <lineage>
        <taxon>Eukaryota</taxon>
        <taxon>Metazoa</taxon>
        <taxon>Chordata</taxon>
        <taxon>Craniata</taxon>
        <taxon>Vertebrata</taxon>
        <taxon>Euteleostomi</taxon>
        <taxon>Actinopterygii</taxon>
        <taxon>Neopterygii</taxon>
        <taxon>Teleostei</taxon>
        <taxon>Neoteleostei</taxon>
        <taxon>Acanthomorphata</taxon>
        <taxon>Ovalentaria</taxon>
        <taxon>Atherinomorphae</taxon>
        <taxon>Beloniformes</taxon>
        <taxon>Adrianichthyidae</taxon>
        <taxon>Oryziinae</taxon>
        <taxon>Oryzias</taxon>
    </lineage>
</organism>
<gene>
    <name evidence="1" type="ORF">OJAV_G00145170</name>
</gene>
<reference evidence="1 2" key="1">
    <citation type="submission" date="2018-11" db="EMBL/GenBank/DDBJ databases">
        <authorList>
            <person name="Lopez-Roques C."/>
            <person name="Donnadieu C."/>
            <person name="Bouchez O."/>
            <person name="Klopp C."/>
            <person name="Cabau C."/>
            <person name="Zahm M."/>
        </authorList>
    </citation>
    <scope>NUCLEOTIDE SEQUENCE [LARGE SCALE GENOMIC DNA]</scope>
    <source>
        <strain evidence="1">RS831</strain>
        <tissue evidence="1">Whole body</tissue>
    </source>
</reference>
<evidence type="ECO:0000313" key="2">
    <source>
        <dbReference type="Proteomes" id="UP000283210"/>
    </source>
</evidence>
<proteinExistence type="predicted"/>
<protein>
    <submittedName>
        <fullName evidence="1">Uncharacterized protein</fullName>
    </submittedName>
</protein>
<keyword evidence="2" id="KW-1185">Reference proteome</keyword>
<dbReference type="AlphaFoldDB" id="A0A437CNE8"/>
<dbReference type="Proteomes" id="UP000283210">
    <property type="component" value="Chromosome 14"/>
</dbReference>
<accession>A0A437CNE8</accession>